<comment type="subcellular location">
    <subcellularLocation>
        <location evidence="1">Nucleus</location>
    </subcellularLocation>
</comment>
<evidence type="ECO:0000256" key="2">
    <source>
        <dbReference type="ARBA" id="ARBA00023015"/>
    </source>
</evidence>
<dbReference type="SUPFAM" id="SSF47459">
    <property type="entry name" value="HLH, helix-loop-helix DNA-binding domain"/>
    <property type="match status" value="1"/>
</dbReference>
<dbReference type="InterPro" id="IPR024097">
    <property type="entry name" value="bHLH_ZIP_TF"/>
</dbReference>
<dbReference type="GO" id="GO:0003700">
    <property type="term" value="F:DNA-binding transcription factor activity"/>
    <property type="evidence" value="ECO:0007669"/>
    <property type="project" value="TreeGrafter"/>
</dbReference>
<comment type="caution">
    <text evidence="7">The sequence shown here is derived from an EMBL/GenBank/DDBJ whole genome shotgun (WGS) entry which is preliminary data.</text>
</comment>
<dbReference type="FunFam" id="4.10.280.10:FF:000100">
    <property type="entry name" value="Transcription factor BEE 3"/>
    <property type="match status" value="1"/>
</dbReference>
<feature type="domain" description="BHLH" evidence="6">
    <location>
        <begin position="127"/>
        <end position="177"/>
    </location>
</feature>
<dbReference type="CDD" id="cd18919">
    <property type="entry name" value="bHLH_AtBPE_like"/>
    <property type="match status" value="1"/>
</dbReference>
<evidence type="ECO:0000256" key="1">
    <source>
        <dbReference type="ARBA" id="ARBA00004123"/>
    </source>
</evidence>
<accession>A0A6A6N0Z6</accession>
<sequence>MAHEFTGKLQNLKPSFSGINPSSWPLIGNINQRALENFSSTGDQDQFVAFSNGGSFSNHQQQPHLPMNFATNIQSLLHVSPPPPAAVSGTEQSENIENFGGRKRKRKDEKDLQKPTEVVHVRAKRGQATDSHSLAERVRREKINEKLRHLQDLVPGCYKTMGMAVMLDVIINYVQSLQNQIEFLSMKLSAASMYYDFNLEKDNIETIQGPNAYEVQEMEKIGREGYGEPCNYFNSAWPF</sequence>
<dbReference type="SMART" id="SM00353">
    <property type="entry name" value="HLH"/>
    <property type="match status" value="1"/>
</dbReference>
<dbReference type="InterPro" id="IPR011598">
    <property type="entry name" value="bHLH_dom"/>
</dbReference>
<dbReference type="PANTHER" id="PTHR12565:SF367">
    <property type="entry name" value="TRANSCRIPTION FACTOR BHLH75"/>
    <property type="match status" value="1"/>
</dbReference>
<keyword evidence="2" id="KW-0805">Transcription regulation</keyword>
<dbReference type="GO" id="GO:0005634">
    <property type="term" value="C:nucleus"/>
    <property type="evidence" value="ECO:0007669"/>
    <property type="project" value="UniProtKB-SubCell"/>
</dbReference>
<organism evidence="7 8">
    <name type="scientific">Hevea brasiliensis</name>
    <name type="common">Para rubber tree</name>
    <name type="synonym">Siphonia brasiliensis</name>
    <dbReference type="NCBI Taxonomy" id="3981"/>
    <lineage>
        <taxon>Eukaryota</taxon>
        <taxon>Viridiplantae</taxon>
        <taxon>Streptophyta</taxon>
        <taxon>Embryophyta</taxon>
        <taxon>Tracheophyta</taxon>
        <taxon>Spermatophyta</taxon>
        <taxon>Magnoliopsida</taxon>
        <taxon>eudicotyledons</taxon>
        <taxon>Gunneridae</taxon>
        <taxon>Pentapetalae</taxon>
        <taxon>rosids</taxon>
        <taxon>fabids</taxon>
        <taxon>Malpighiales</taxon>
        <taxon>Euphorbiaceae</taxon>
        <taxon>Crotonoideae</taxon>
        <taxon>Micrandreae</taxon>
        <taxon>Hevea</taxon>
    </lineage>
</organism>
<gene>
    <name evidence="7" type="ORF">GH714_041102</name>
</gene>
<name>A0A6A6N0Z6_HEVBR</name>
<keyword evidence="3" id="KW-0804">Transcription</keyword>
<feature type="region of interest" description="Disordered" evidence="5">
    <location>
        <begin position="78"/>
        <end position="115"/>
    </location>
</feature>
<dbReference type="AlphaFoldDB" id="A0A6A6N0Z6"/>
<dbReference type="Pfam" id="PF00010">
    <property type="entry name" value="HLH"/>
    <property type="match status" value="1"/>
</dbReference>
<dbReference type="EMBL" id="JAAGAX010000004">
    <property type="protein sequence ID" value="KAF2317789.1"/>
    <property type="molecule type" value="Genomic_DNA"/>
</dbReference>
<keyword evidence="8" id="KW-1185">Reference proteome</keyword>
<dbReference type="Proteomes" id="UP000467840">
    <property type="component" value="Chromosome 6"/>
</dbReference>
<dbReference type="GO" id="GO:0046983">
    <property type="term" value="F:protein dimerization activity"/>
    <property type="evidence" value="ECO:0007669"/>
    <property type="project" value="InterPro"/>
</dbReference>
<reference evidence="7 8" key="1">
    <citation type="journal article" date="2020" name="Mol. Plant">
        <title>The Chromosome-Based Rubber Tree Genome Provides New Insights into Spurge Genome Evolution and Rubber Biosynthesis.</title>
        <authorList>
            <person name="Liu J."/>
            <person name="Shi C."/>
            <person name="Shi C.C."/>
            <person name="Li W."/>
            <person name="Zhang Q.J."/>
            <person name="Zhang Y."/>
            <person name="Li K."/>
            <person name="Lu H.F."/>
            <person name="Shi C."/>
            <person name="Zhu S.T."/>
            <person name="Xiao Z.Y."/>
            <person name="Nan H."/>
            <person name="Yue Y."/>
            <person name="Zhu X.G."/>
            <person name="Wu Y."/>
            <person name="Hong X.N."/>
            <person name="Fan G.Y."/>
            <person name="Tong Y."/>
            <person name="Zhang D."/>
            <person name="Mao C.L."/>
            <person name="Liu Y.L."/>
            <person name="Hao S.J."/>
            <person name="Liu W.Q."/>
            <person name="Lv M.Q."/>
            <person name="Zhang H.B."/>
            <person name="Liu Y."/>
            <person name="Hu-Tang G.R."/>
            <person name="Wang J.P."/>
            <person name="Wang J.H."/>
            <person name="Sun Y.H."/>
            <person name="Ni S.B."/>
            <person name="Chen W.B."/>
            <person name="Zhang X.C."/>
            <person name="Jiao Y.N."/>
            <person name="Eichler E.E."/>
            <person name="Li G.H."/>
            <person name="Liu X."/>
            <person name="Gao L.Z."/>
        </authorList>
    </citation>
    <scope>NUCLEOTIDE SEQUENCE [LARGE SCALE GENOMIC DNA]</scope>
    <source>
        <strain evidence="8">cv. GT1</strain>
        <tissue evidence="7">Leaf</tissue>
    </source>
</reference>
<evidence type="ECO:0000313" key="8">
    <source>
        <dbReference type="Proteomes" id="UP000467840"/>
    </source>
</evidence>
<dbReference type="Gene3D" id="4.10.280.10">
    <property type="entry name" value="Helix-loop-helix DNA-binding domain"/>
    <property type="match status" value="1"/>
</dbReference>
<dbReference type="PANTHER" id="PTHR12565">
    <property type="entry name" value="STEROL REGULATORY ELEMENT-BINDING PROTEIN"/>
    <property type="match status" value="1"/>
</dbReference>
<keyword evidence="4" id="KW-0539">Nucleus</keyword>
<proteinExistence type="predicted"/>
<dbReference type="InterPro" id="IPR036638">
    <property type="entry name" value="HLH_DNA-bd_sf"/>
</dbReference>
<evidence type="ECO:0000256" key="5">
    <source>
        <dbReference type="SAM" id="MobiDB-lite"/>
    </source>
</evidence>
<evidence type="ECO:0000313" key="7">
    <source>
        <dbReference type="EMBL" id="KAF2317789.1"/>
    </source>
</evidence>
<evidence type="ECO:0000259" key="6">
    <source>
        <dbReference type="PROSITE" id="PS50888"/>
    </source>
</evidence>
<protein>
    <recommendedName>
        <fullName evidence="6">BHLH domain-containing protein</fullName>
    </recommendedName>
</protein>
<evidence type="ECO:0000256" key="3">
    <source>
        <dbReference type="ARBA" id="ARBA00023163"/>
    </source>
</evidence>
<evidence type="ECO:0000256" key="4">
    <source>
        <dbReference type="ARBA" id="ARBA00023242"/>
    </source>
</evidence>
<dbReference type="PROSITE" id="PS50888">
    <property type="entry name" value="BHLH"/>
    <property type="match status" value="1"/>
</dbReference>